<dbReference type="InterPro" id="IPR029052">
    <property type="entry name" value="Metallo-depent_PP-like"/>
</dbReference>
<evidence type="ECO:0000313" key="4">
    <source>
        <dbReference type="EMBL" id="MBC5714658.1"/>
    </source>
</evidence>
<organism evidence="4 5">
    <name type="scientific">Roseburia zhanii</name>
    <dbReference type="NCBI Taxonomy" id="2763064"/>
    <lineage>
        <taxon>Bacteria</taxon>
        <taxon>Bacillati</taxon>
        <taxon>Bacillota</taxon>
        <taxon>Clostridia</taxon>
        <taxon>Lachnospirales</taxon>
        <taxon>Lachnospiraceae</taxon>
        <taxon>Roseburia</taxon>
    </lineage>
</organism>
<proteinExistence type="inferred from homology"/>
<dbReference type="Proteomes" id="UP000606720">
    <property type="component" value="Unassembled WGS sequence"/>
</dbReference>
<evidence type="ECO:0000259" key="3">
    <source>
        <dbReference type="Pfam" id="PF12850"/>
    </source>
</evidence>
<reference evidence="4" key="1">
    <citation type="submission" date="2020-08" db="EMBL/GenBank/DDBJ databases">
        <title>Genome public.</title>
        <authorList>
            <person name="Liu C."/>
            <person name="Sun Q."/>
        </authorList>
    </citation>
    <scope>NUCLEOTIDE SEQUENCE</scope>
    <source>
        <strain evidence="4">BX1005</strain>
    </source>
</reference>
<comment type="caution">
    <text evidence="4">The sequence shown here is derived from an EMBL/GenBank/DDBJ whole genome shotgun (WGS) entry which is preliminary data.</text>
</comment>
<accession>A0A923LRN5</accession>
<dbReference type="RefSeq" id="WP_186867296.1">
    <property type="nucleotide sequence ID" value="NZ_JACOPH010000009.1"/>
</dbReference>
<dbReference type="SUPFAM" id="SSF56300">
    <property type="entry name" value="Metallo-dependent phosphatases"/>
    <property type="match status" value="1"/>
</dbReference>
<feature type="domain" description="Calcineurin-like phosphoesterase" evidence="3">
    <location>
        <begin position="1"/>
        <end position="148"/>
    </location>
</feature>
<dbReference type="GO" id="GO:0016787">
    <property type="term" value="F:hydrolase activity"/>
    <property type="evidence" value="ECO:0007669"/>
    <property type="project" value="UniProtKB-UniRule"/>
</dbReference>
<evidence type="ECO:0000256" key="1">
    <source>
        <dbReference type="ARBA" id="ARBA00008950"/>
    </source>
</evidence>
<dbReference type="GO" id="GO:0046872">
    <property type="term" value="F:metal ion binding"/>
    <property type="evidence" value="ECO:0007669"/>
    <property type="project" value="UniProtKB-KW"/>
</dbReference>
<dbReference type="EMBL" id="JACOPH010000009">
    <property type="protein sequence ID" value="MBC5714658.1"/>
    <property type="molecule type" value="Genomic_DNA"/>
</dbReference>
<dbReference type="AlphaFoldDB" id="A0A923LRN5"/>
<dbReference type="InterPro" id="IPR024654">
    <property type="entry name" value="Calcineurin-like_PHP_lpxH"/>
</dbReference>
<evidence type="ECO:0000256" key="2">
    <source>
        <dbReference type="RuleBase" id="RU362039"/>
    </source>
</evidence>
<gene>
    <name evidence="4" type="ORF">H8S17_10660</name>
</gene>
<dbReference type="PANTHER" id="PTHR11124">
    <property type="entry name" value="VACUOLAR SORTING PROTEIN VPS29"/>
    <property type="match status" value="1"/>
</dbReference>
<sequence length="159" mass="18109">MRVLIISDTHRKHKNLETVLERERPLDMVIHLGDAEGCEDYIAALVECPLEIVSGNSDFFSSLPPEMIIQVGKYKVLITHGHYYYVNTGIEDIKKEAEGRGCDIVMFGHTHRPLIDYGKNVIALNPGSLSYPRQEGKRPSYIMMETDSKGDAHFRIEYL</sequence>
<dbReference type="Gene3D" id="3.60.21.10">
    <property type="match status" value="1"/>
</dbReference>
<dbReference type="Pfam" id="PF12850">
    <property type="entry name" value="Metallophos_2"/>
    <property type="match status" value="1"/>
</dbReference>
<keyword evidence="5" id="KW-1185">Reference proteome</keyword>
<dbReference type="EC" id="3.1.4.-" evidence="2"/>
<keyword evidence="2" id="KW-0479">Metal-binding</keyword>
<dbReference type="InterPro" id="IPR000979">
    <property type="entry name" value="Phosphodiesterase_MJ0936/Vps29"/>
</dbReference>
<comment type="similarity">
    <text evidence="1 2">Belongs to the metallophosphoesterase superfamily. YfcE family.</text>
</comment>
<protein>
    <recommendedName>
        <fullName evidence="2">Phosphoesterase</fullName>
        <ecNumber evidence="2">3.1.4.-</ecNumber>
    </recommendedName>
</protein>
<name>A0A923LRN5_9FIRM</name>
<evidence type="ECO:0000313" key="5">
    <source>
        <dbReference type="Proteomes" id="UP000606720"/>
    </source>
</evidence>
<dbReference type="NCBIfam" id="TIGR00040">
    <property type="entry name" value="yfcE"/>
    <property type="match status" value="1"/>
</dbReference>
<comment type="cofactor">
    <cofactor evidence="2">
        <name>a divalent metal cation</name>
        <dbReference type="ChEBI" id="CHEBI:60240"/>
    </cofactor>
</comment>